<dbReference type="EMBL" id="JAUZMY010000039">
    <property type="protein sequence ID" value="MEE2041014.1"/>
    <property type="molecule type" value="Genomic_DNA"/>
</dbReference>
<dbReference type="RefSeq" id="WP_330094778.1">
    <property type="nucleotide sequence ID" value="NZ_JAUZMY010000039.1"/>
</dbReference>
<dbReference type="PANTHER" id="PTHR46623">
    <property type="entry name" value="CARBOXYMETHYLENEBUTENOLIDASE-RELATED"/>
    <property type="match status" value="1"/>
</dbReference>
<dbReference type="InterPro" id="IPR029058">
    <property type="entry name" value="AB_hydrolase_fold"/>
</dbReference>
<proteinExistence type="predicted"/>
<dbReference type="SUPFAM" id="SSF53474">
    <property type="entry name" value="alpha/beta-Hydrolases"/>
    <property type="match status" value="1"/>
</dbReference>
<evidence type="ECO:0000259" key="1">
    <source>
        <dbReference type="Pfam" id="PF01738"/>
    </source>
</evidence>
<reference evidence="2 3" key="1">
    <citation type="submission" date="2023-08" db="EMBL/GenBank/DDBJ databases">
        <authorList>
            <person name="Girao M."/>
            <person name="Carvalho M.F."/>
        </authorList>
    </citation>
    <scope>NUCLEOTIDE SEQUENCE [LARGE SCALE GENOMIC DNA]</scope>
    <source>
        <strain evidence="2 3">CT-R113</strain>
    </source>
</reference>
<feature type="domain" description="Dienelactone hydrolase" evidence="1">
    <location>
        <begin position="14"/>
        <end position="247"/>
    </location>
</feature>
<dbReference type="InterPro" id="IPR051049">
    <property type="entry name" value="Dienelactone_hydrolase-like"/>
</dbReference>
<dbReference type="Proteomes" id="UP001356095">
    <property type="component" value="Unassembled WGS sequence"/>
</dbReference>
<dbReference type="Pfam" id="PF01738">
    <property type="entry name" value="DLH"/>
    <property type="match status" value="1"/>
</dbReference>
<evidence type="ECO:0000313" key="2">
    <source>
        <dbReference type="EMBL" id="MEE2041014.1"/>
    </source>
</evidence>
<dbReference type="Gene3D" id="3.40.50.1820">
    <property type="entry name" value="alpha/beta hydrolase"/>
    <property type="match status" value="1"/>
</dbReference>
<comment type="caution">
    <text evidence="2">The sequence shown here is derived from an EMBL/GenBank/DDBJ whole genome shotgun (WGS) entry which is preliminary data.</text>
</comment>
<protein>
    <submittedName>
        <fullName evidence="2">Dienelactone hydrolase family protein</fullName>
        <ecNumber evidence="2">3.1.-.-</ecNumber>
    </submittedName>
</protein>
<dbReference type="PANTHER" id="PTHR46623:SF10">
    <property type="entry name" value="CARBOXYMETHYLENEBUTENOLIDASE HOMOLOG"/>
    <property type="match status" value="1"/>
</dbReference>
<evidence type="ECO:0000313" key="3">
    <source>
        <dbReference type="Proteomes" id="UP001356095"/>
    </source>
</evidence>
<name>A0ABU7KFI7_9ACTN</name>
<accession>A0ABU7KFI7</accession>
<gene>
    <name evidence="2" type="ORF">Q8791_27710</name>
</gene>
<dbReference type="EC" id="3.1.-.-" evidence="2"/>
<dbReference type="InterPro" id="IPR002925">
    <property type="entry name" value="Dienelactn_hydro"/>
</dbReference>
<keyword evidence="2" id="KW-0378">Hydrolase</keyword>
<keyword evidence="3" id="KW-1185">Reference proteome</keyword>
<dbReference type="GO" id="GO:0016787">
    <property type="term" value="F:hydrolase activity"/>
    <property type="evidence" value="ECO:0007669"/>
    <property type="project" value="UniProtKB-KW"/>
</dbReference>
<sequence>MTNTTVATEAGEVEAWLARPDGAGGEFPGVLLYMDAIGLRPQIRQMADRIASWGYTVLAPNTFHRSGSADETSPHEDLREPGARERFFAGAVPRMNALTSDLSRSDTAAYLDALKSADGVVDGPVGVVGYCMGVRLALRAAGDHPDSVAAVGGFHGGGLVTDDADSPHLWLGSAKAHLLLRHADQDRSMTPEQMDVLADAARAAGLDFDQDVYRGAPHGYSMADTSMYDPQAAERHFEELRAHFAAHLTP</sequence>
<organism evidence="2 3">
    <name type="scientific">Nocardiopsis codii</name>
    <dbReference type="NCBI Taxonomy" id="3065942"/>
    <lineage>
        <taxon>Bacteria</taxon>
        <taxon>Bacillati</taxon>
        <taxon>Actinomycetota</taxon>
        <taxon>Actinomycetes</taxon>
        <taxon>Streptosporangiales</taxon>
        <taxon>Nocardiopsidaceae</taxon>
        <taxon>Nocardiopsis</taxon>
    </lineage>
</organism>